<dbReference type="Proteomes" id="UP001606305">
    <property type="component" value="Unassembled WGS sequence"/>
</dbReference>
<accession>A0ABW7G9Y9</accession>
<dbReference type="Gene3D" id="3.40.640.10">
    <property type="entry name" value="Type I PLP-dependent aspartate aminotransferase-like (Major domain)"/>
    <property type="match status" value="1"/>
</dbReference>
<evidence type="ECO:0000256" key="7">
    <source>
        <dbReference type="ARBA" id="ARBA00023014"/>
    </source>
</evidence>
<dbReference type="SMART" id="SM00450">
    <property type="entry name" value="RHOD"/>
    <property type="match status" value="1"/>
</dbReference>
<keyword evidence="11" id="KW-0808">Transferase</keyword>
<feature type="domain" description="Rhodanese" evidence="10">
    <location>
        <begin position="653"/>
        <end position="752"/>
    </location>
</feature>
<dbReference type="EMBL" id="JBIGIA010000015">
    <property type="protein sequence ID" value="MFG6458738.1"/>
    <property type="molecule type" value="Genomic_DNA"/>
</dbReference>
<dbReference type="Gene3D" id="1.10.260.50">
    <property type="match status" value="1"/>
</dbReference>
<dbReference type="PROSITE" id="PS50206">
    <property type="entry name" value="RHODANESE_3"/>
    <property type="match status" value="1"/>
</dbReference>
<evidence type="ECO:0000256" key="3">
    <source>
        <dbReference type="ARBA" id="ARBA00012239"/>
    </source>
</evidence>
<dbReference type="EC" id="2.8.1.7" evidence="3"/>
<dbReference type="SMART" id="SM00849">
    <property type="entry name" value="Lactamase_B"/>
    <property type="match status" value="1"/>
</dbReference>
<dbReference type="PANTHER" id="PTHR11601">
    <property type="entry name" value="CYSTEINE DESULFURYLASE FAMILY MEMBER"/>
    <property type="match status" value="1"/>
</dbReference>
<comment type="caution">
    <text evidence="11">The sequence shown here is derived from an EMBL/GenBank/DDBJ whole genome shotgun (WGS) entry which is preliminary data.</text>
</comment>
<keyword evidence="5" id="KW-0663">Pyridoxal phosphate</keyword>
<evidence type="ECO:0000256" key="6">
    <source>
        <dbReference type="ARBA" id="ARBA00023004"/>
    </source>
</evidence>
<dbReference type="SUPFAM" id="SSF53383">
    <property type="entry name" value="PLP-dependent transferases"/>
    <property type="match status" value="1"/>
</dbReference>
<dbReference type="InterPro" id="IPR020578">
    <property type="entry name" value="Aminotrans_V_PyrdxlP_BS"/>
</dbReference>
<dbReference type="InterPro" id="IPR015421">
    <property type="entry name" value="PyrdxlP-dep_Trfase_major"/>
</dbReference>
<dbReference type="InterPro" id="IPR015424">
    <property type="entry name" value="PyrdxlP-dep_Trfase"/>
</dbReference>
<dbReference type="InterPro" id="IPR001279">
    <property type="entry name" value="Metallo-B-lactamas"/>
</dbReference>
<evidence type="ECO:0000313" key="12">
    <source>
        <dbReference type="Proteomes" id="UP001606305"/>
    </source>
</evidence>
<dbReference type="Gene3D" id="3.60.15.10">
    <property type="entry name" value="Ribonuclease Z/Hydroxyacylglutathione hydrolase-like"/>
    <property type="match status" value="1"/>
</dbReference>
<dbReference type="InterPro" id="IPR015422">
    <property type="entry name" value="PyrdxlP-dep_Trfase_small"/>
</dbReference>
<evidence type="ECO:0000313" key="11">
    <source>
        <dbReference type="EMBL" id="MFG6458738.1"/>
    </source>
</evidence>
<comment type="catalytic activity">
    <reaction evidence="8">
        <text>(sulfur carrier)-H + L-cysteine = (sulfur carrier)-SH + L-alanine</text>
        <dbReference type="Rhea" id="RHEA:43892"/>
        <dbReference type="Rhea" id="RHEA-COMP:14737"/>
        <dbReference type="Rhea" id="RHEA-COMP:14739"/>
        <dbReference type="ChEBI" id="CHEBI:29917"/>
        <dbReference type="ChEBI" id="CHEBI:35235"/>
        <dbReference type="ChEBI" id="CHEBI:57972"/>
        <dbReference type="ChEBI" id="CHEBI:64428"/>
        <dbReference type="EC" id="2.8.1.7"/>
    </reaction>
</comment>
<dbReference type="InterPro" id="IPR001763">
    <property type="entry name" value="Rhodanese-like_dom"/>
</dbReference>
<evidence type="ECO:0000256" key="1">
    <source>
        <dbReference type="ARBA" id="ARBA00001933"/>
    </source>
</evidence>
<dbReference type="SUPFAM" id="SSF56281">
    <property type="entry name" value="Metallo-hydrolase/oxidoreductase"/>
    <property type="match status" value="1"/>
</dbReference>
<dbReference type="PROSITE" id="PS00595">
    <property type="entry name" value="AA_TRANSFER_CLASS_5"/>
    <property type="match status" value="1"/>
</dbReference>
<evidence type="ECO:0000259" key="10">
    <source>
        <dbReference type="PROSITE" id="PS50206"/>
    </source>
</evidence>
<dbReference type="Gene3D" id="3.90.1150.10">
    <property type="entry name" value="Aspartate Aminotransferase, domain 1"/>
    <property type="match status" value="1"/>
</dbReference>
<protein>
    <recommendedName>
        <fullName evidence="3">cysteine desulfurase</fullName>
        <ecNumber evidence="3">2.8.1.7</ecNumber>
    </recommendedName>
</protein>
<sequence length="764" mass="80568">MEIYLDANATTPVLEEARLAALSVMAQAFGNPSSIHGAGLRARALLDEVRATARRVLQAPTGRLLFTSGATEGIQTAVLSAMVHLREQRRAGRQVPGCVLYGATEHKAVPEALAHWNALLGLELRLLPIPVGTHGRHDLAWLRAHAAQAALVCTMAANNETGVISDLDGIAAVLKGRDALWLVDGVQALGKLPLHLIERRIDYAPFSGHKLYAPKGVGLLYVREGAPFTPLLAGGGQEGAQRSGTENMAGIAALGAVLTALEGGQTFAPPQVLARWRDQLAQALREAFAGVVFNAPFEVSLPTTLNLSVPGLAARTLLDLFDAAGLRASGGSACGSAKARPSDVLLAMGLPAWQTASAVRLSFGAADSPEVMAEACRRLKACGDALREACQTPEPAAVPLPAEGITRFVVDAACCYILADRAFRECVVVDPLPELTQQIAQWLRCRGCTVAAVLDTHGHGDHASSAEALRAAIADLLPPPEPLDALGWPLGAAELRFGAQRLTRLAVPGHTQDSTVYLLADAGGLRAALVGDTVMPGALGRSDFPVSAPLSYVASLQALEGAVGRHTLLLPGHDYDNRLATTLAIECAAQPLLEGALSGRLGAEAFAQAKAALERELAPTEFDTMACGARVDDCGMAERVEVRPADLHDWLQGAERLVLVDVREAYEQRLSPLARNWAGAAGAEVEAVPLSVLLSRLPDWQRLPADVRLVFCCRSGNRSAQAARALRRLGHRQAYSLAGGFALLPQADARVHRLNQTPPPAAGF</sequence>
<gene>
    <name evidence="11" type="ORF">ACG00X_18020</name>
</gene>
<keyword evidence="6" id="KW-0408">Iron</keyword>
<dbReference type="Pfam" id="PF00753">
    <property type="entry name" value="Lactamase_B"/>
    <property type="match status" value="1"/>
</dbReference>
<comment type="cofactor">
    <cofactor evidence="1 9">
        <name>pyridoxal 5'-phosphate</name>
        <dbReference type="ChEBI" id="CHEBI:597326"/>
    </cofactor>
</comment>
<dbReference type="CDD" id="cd00158">
    <property type="entry name" value="RHOD"/>
    <property type="match status" value="1"/>
</dbReference>
<evidence type="ECO:0000256" key="2">
    <source>
        <dbReference type="ARBA" id="ARBA00006490"/>
    </source>
</evidence>
<organism evidence="11 12">
    <name type="scientific">Pelomonas nitida</name>
    <dbReference type="NCBI Taxonomy" id="3299027"/>
    <lineage>
        <taxon>Bacteria</taxon>
        <taxon>Pseudomonadati</taxon>
        <taxon>Pseudomonadota</taxon>
        <taxon>Betaproteobacteria</taxon>
        <taxon>Burkholderiales</taxon>
        <taxon>Sphaerotilaceae</taxon>
        <taxon>Roseateles</taxon>
    </lineage>
</organism>
<proteinExistence type="inferred from homology"/>
<evidence type="ECO:0000256" key="9">
    <source>
        <dbReference type="RuleBase" id="RU004504"/>
    </source>
</evidence>
<dbReference type="InterPro" id="IPR036866">
    <property type="entry name" value="RibonucZ/Hydroxyglut_hydro"/>
</dbReference>
<dbReference type="Gene3D" id="3.40.250.10">
    <property type="entry name" value="Rhodanese-like domain"/>
    <property type="match status" value="1"/>
</dbReference>
<keyword evidence="7" id="KW-0411">Iron-sulfur</keyword>
<evidence type="ECO:0000256" key="8">
    <source>
        <dbReference type="ARBA" id="ARBA00050776"/>
    </source>
</evidence>
<evidence type="ECO:0000256" key="5">
    <source>
        <dbReference type="ARBA" id="ARBA00022898"/>
    </source>
</evidence>
<dbReference type="InterPro" id="IPR000192">
    <property type="entry name" value="Aminotrans_V_dom"/>
</dbReference>
<dbReference type="RefSeq" id="WP_394490013.1">
    <property type="nucleotide sequence ID" value="NZ_JBIGIA010000015.1"/>
</dbReference>
<reference evidence="11 12" key="1">
    <citation type="submission" date="2024-09" db="EMBL/GenBank/DDBJ databases">
        <title>Novel species of the genus Pelomonas and Roseateles isolated from streams.</title>
        <authorList>
            <person name="Lu H."/>
        </authorList>
    </citation>
    <scope>NUCLEOTIDE SEQUENCE [LARGE SCALE GENOMIC DNA]</scope>
    <source>
        <strain evidence="11 12">BYS96W</strain>
    </source>
</reference>
<keyword evidence="12" id="KW-1185">Reference proteome</keyword>
<dbReference type="InterPro" id="IPR036873">
    <property type="entry name" value="Rhodanese-like_dom_sf"/>
</dbReference>
<comment type="similarity">
    <text evidence="2">Belongs to the class-V pyridoxal-phosphate-dependent aminotransferase family. NifS/IscS subfamily.</text>
</comment>
<keyword evidence="4" id="KW-0479">Metal-binding</keyword>
<dbReference type="Pfam" id="PF00266">
    <property type="entry name" value="Aminotran_5"/>
    <property type="match status" value="1"/>
</dbReference>
<dbReference type="PANTHER" id="PTHR11601:SF34">
    <property type="entry name" value="CYSTEINE DESULFURASE"/>
    <property type="match status" value="1"/>
</dbReference>
<keyword evidence="11" id="KW-0032">Aminotransferase</keyword>
<dbReference type="SUPFAM" id="SSF52821">
    <property type="entry name" value="Rhodanese/Cell cycle control phosphatase"/>
    <property type="match status" value="1"/>
</dbReference>
<evidence type="ECO:0000256" key="4">
    <source>
        <dbReference type="ARBA" id="ARBA00022723"/>
    </source>
</evidence>
<dbReference type="Pfam" id="PF00581">
    <property type="entry name" value="Rhodanese"/>
    <property type="match status" value="1"/>
</dbReference>
<name>A0ABW7G9Y9_9BURK</name>
<dbReference type="GO" id="GO:0008483">
    <property type="term" value="F:transaminase activity"/>
    <property type="evidence" value="ECO:0007669"/>
    <property type="project" value="UniProtKB-KW"/>
</dbReference>